<gene>
    <name evidence="11" type="ORF">H6H04_04700</name>
</gene>
<keyword evidence="7 10" id="KW-1133">Transmembrane helix</keyword>
<evidence type="ECO:0000256" key="7">
    <source>
        <dbReference type="ARBA" id="ARBA00022989"/>
    </source>
</evidence>
<keyword evidence="6 10" id="KW-0812">Transmembrane</keyword>
<feature type="transmembrane region" description="Helical" evidence="10">
    <location>
        <begin position="145"/>
        <end position="175"/>
    </location>
</feature>
<comment type="caution">
    <text evidence="11">The sequence shown here is derived from an EMBL/GenBank/DDBJ whole genome shotgun (WGS) entry which is preliminary data.</text>
</comment>
<keyword evidence="5" id="KW-0028">Amino-acid biosynthesis</keyword>
<keyword evidence="12" id="KW-1185">Reference proteome</keyword>
<evidence type="ECO:0000256" key="5">
    <source>
        <dbReference type="ARBA" id="ARBA00022605"/>
    </source>
</evidence>
<keyword evidence="3" id="KW-1003">Cell membrane</keyword>
<dbReference type="Proteomes" id="UP000607435">
    <property type="component" value="Unassembled WGS sequence"/>
</dbReference>
<feature type="transmembrane region" description="Helical" evidence="10">
    <location>
        <begin position="69"/>
        <end position="90"/>
    </location>
</feature>
<feature type="transmembrane region" description="Helical" evidence="10">
    <location>
        <begin position="204"/>
        <end position="227"/>
    </location>
</feature>
<dbReference type="PANTHER" id="PTHR37468:SF1">
    <property type="entry name" value="SULFATE TRANSPORTER CYSZ"/>
    <property type="match status" value="1"/>
</dbReference>
<evidence type="ECO:0000256" key="3">
    <source>
        <dbReference type="ARBA" id="ARBA00022475"/>
    </source>
</evidence>
<sequence>MLQNIFRGLQVYTGAYALISKLKLWKYFVIPMLISFVVFLLIFVSAYGLSDNLGEWIAGIWVWEWGKATITFISTIIGGIIIFAIGLILYKHIIMALSSPFMSPVSEKIEAYYTGQPTKNYTKSTFTKQLVRGIRLSLRNLSQELLFTLPILLLKFIPVINIFSTALLFLVQAYYAGFGNMDYTLERHFSYKESVAFIRKNRGLAIGNGIGFMLLLLIPVVGVVLVLPLSVTSASVIAVDLLYDDDGTIGFEPFEKLNA</sequence>
<dbReference type="InterPro" id="IPR050480">
    <property type="entry name" value="CysZ-like"/>
</dbReference>
<reference evidence="11 12" key="1">
    <citation type="submission" date="2020-08" db="EMBL/GenBank/DDBJ databases">
        <title>Winogradskyella ouciana sp. nov., isolated from the hadal seawater of the Mariana Trench.</title>
        <authorList>
            <person name="He X."/>
        </authorList>
    </citation>
    <scope>NUCLEOTIDE SEQUENCE [LARGE SCALE GENOMIC DNA]</scope>
    <source>
        <strain evidence="11 12">KCTC 22026</strain>
    </source>
</reference>
<evidence type="ECO:0000313" key="11">
    <source>
        <dbReference type="EMBL" id="MBC3845665.1"/>
    </source>
</evidence>
<feature type="transmembrane region" description="Helical" evidence="10">
    <location>
        <begin position="27"/>
        <end position="49"/>
    </location>
</feature>
<dbReference type="InterPro" id="IPR059112">
    <property type="entry name" value="CysZ/EI24"/>
</dbReference>
<dbReference type="RefSeq" id="WP_186844768.1">
    <property type="nucleotide sequence ID" value="NZ_JACOME010000001.1"/>
</dbReference>
<keyword evidence="9 10" id="KW-0472">Membrane</keyword>
<evidence type="ECO:0000256" key="8">
    <source>
        <dbReference type="ARBA" id="ARBA00023032"/>
    </source>
</evidence>
<protein>
    <submittedName>
        <fullName evidence="11">EI24 domain-containing protein</fullName>
    </submittedName>
</protein>
<keyword evidence="4" id="KW-0997">Cell inner membrane</keyword>
<evidence type="ECO:0000256" key="4">
    <source>
        <dbReference type="ARBA" id="ARBA00022519"/>
    </source>
</evidence>
<keyword evidence="8" id="KW-0764">Sulfate transport</keyword>
<dbReference type="EMBL" id="JACOME010000001">
    <property type="protein sequence ID" value="MBC3845665.1"/>
    <property type="molecule type" value="Genomic_DNA"/>
</dbReference>
<evidence type="ECO:0000256" key="9">
    <source>
        <dbReference type="ARBA" id="ARBA00023136"/>
    </source>
</evidence>
<organism evidence="11 12">
    <name type="scientific">Winogradskyella echinorum</name>
    <dbReference type="NCBI Taxonomy" id="538189"/>
    <lineage>
        <taxon>Bacteria</taxon>
        <taxon>Pseudomonadati</taxon>
        <taxon>Bacteroidota</taxon>
        <taxon>Flavobacteriia</taxon>
        <taxon>Flavobacteriales</taxon>
        <taxon>Flavobacteriaceae</taxon>
        <taxon>Winogradskyella</taxon>
    </lineage>
</organism>
<evidence type="ECO:0000256" key="2">
    <source>
        <dbReference type="ARBA" id="ARBA00022448"/>
    </source>
</evidence>
<evidence type="ECO:0000256" key="1">
    <source>
        <dbReference type="ARBA" id="ARBA00004141"/>
    </source>
</evidence>
<evidence type="ECO:0000256" key="10">
    <source>
        <dbReference type="SAM" id="Phobius"/>
    </source>
</evidence>
<accession>A0ABR6XYU2</accession>
<dbReference type="Pfam" id="PF07264">
    <property type="entry name" value="EI24"/>
    <property type="match status" value="1"/>
</dbReference>
<keyword evidence="2" id="KW-0813">Transport</keyword>
<name>A0ABR6XYU2_9FLAO</name>
<dbReference type="PANTHER" id="PTHR37468">
    <property type="entry name" value="SULFATE TRANSPORTER CYSZ"/>
    <property type="match status" value="1"/>
</dbReference>
<evidence type="ECO:0000256" key="6">
    <source>
        <dbReference type="ARBA" id="ARBA00022692"/>
    </source>
</evidence>
<proteinExistence type="predicted"/>
<comment type="subcellular location">
    <subcellularLocation>
        <location evidence="1">Membrane</location>
        <topology evidence="1">Multi-pass membrane protein</topology>
    </subcellularLocation>
</comment>
<evidence type="ECO:0000313" key="12">
    <source>
        <dbReference type="Proteomes" id="UP000607435"/>
    </source>
</evidence>